<dbReference type="AlphaFoldDB" id="A0A9W8IDP5"/>
<comment type="pathway">
    <text evidence="1 6">Metabolic intermediate biosynthesis; chorismate biosynthesis; chorismate from D-erythrose 4-phosphate and phosphoenolpyruvate: step 1/7.</text>
</comment>
<comment type="caution">
    <text evidence="8">The sequence shown here is derived from an EMBL/GenBank/DDBJ whole genome shotgun (WGS) entry which is preliminary data.</text>
</comment>
<evidence type="ECO:0000256" key="3">
    <source>
        <dbReference type="ARBA" id="ARBA00022679"/>
    </source>
</evidence>
<evidence type="ECO:0000313" key="8">
    <source>
        <dbReference type="EMBL" id="KAJ2848931.1"/>
    </source>
</evidence>
<organism evidence="8 9">
    <name type="scientific">Coemansia brasiliensis</name>
    <dbReference type="NCBI Taxonomy" id="2650707"/>
    <lineage>
        <taxon>Eukaryota</taxon>
        <taxon>Fungi</taxon>
        <taxon>Fungi incertae sedis</taxon>
        <taxon>Zoopagomycota</taxon>
        <taxon>Kickxellomycotina</taxon>
        <taxon>Kickxellomycetes</taxon>
        <taxon>Kickxellales</taxon>
        <taxon>Kickxellaceae</taxon>
        <taxon>Coemansia</taxon>
    </lineage>
</organism>
<dbReference type="InterPro" id="IPR002480">
    <property type="entry name" value="DAHP_synth_2"/>
</dbReference>
<comment type="similarity">
    <text evidence="2 6">Belongs to the class-II DAHP synthase family.</text>
</comment>
<feature type="binding site" evidence="5">
    <location>
        <position position="109"/>
    </location>
    <ligand>
        <name>phosphoenolpyruvate</name>
        <dbReference type="ChEBI" id="CHEBI:58702"/>
    </ligand>
</feature>
<evidence type="ECO:0000256" key="7">
    <source>
        <dbReference type="SAM" id="MobiDB-lite"/>
    </source>
</evidence>
<dbReference type="InterPro" id="IPR013785">
    <property type="entry name" value="Aldolase_TIM"/>
</dbReference>
<evidence type="ECO:0000256" key="1">
    <source>
        <dbReference type="ARBA" id="ARBA00004688"/>
    </source>
</evidence>
<keyword evidence="9" id="KW-1185">Reference proteome</keyword>
<dbReference type="PANTHER" id="PTHR21337:SF0">
    <property type="entry name" value="PHOSPHO-2-DEHYDRO-3-DEOXYHEPTONATE ALDOLASE"/>
    <property type="match status" value="1"/>
</dbReference>
<accession>A0A9W8IDP5</accession>
<gene>
    <name evidence="8" type="ORF">IWW36_002991</name>
</gene>
<feature type="binding site" evidence="5">
    <location>
        <position position="452"/>
    </location>
    <ligand>
        <name>Mn(2+)</name>
        <dbReference type="ChEBI" id="CHEBI:29035"/>
    </ligand>
</feature>
<feature type="binding site" evidence="5">
    <location>
        <position position="348"/>
    </location>
    <ligand>
        <name>phosphoenolpyruvate</name>
        <dbReference type="ChEBI" id="CHEBI:58702"/>
    </ligand>
</feature>
<dbReference type="Gene3D" id="3.20.20.70">
    <property type="entry name" value="Aldolase class I"/>
    <property type="match status" value="1"/>
</dbReference>
<name>A0A9W8IDP5_9FUNG</name>
<feature type="compositionally biased region" description="Basic and acidic residues" evidence="7">
    <location>
        <begin position="252"/>
        <end position="265"/>
    </location>
</feature>
<keyword evidence="6" id="KW-0028">Amino-acid biosynthesis</keyword>
<dbReference type="Pfam" id="PF01474">
    <property type="entry name" value="DAHP_synth_2"/>
    <property type="match status" value="1"/>
</dbReference>
<keyword evidence="6" id="KW-0057">Aromatic amino acid biosynthesis</keyword>
<keyword evidence="5" id="KW-0170">Cobalt</keyword>
<dbReference type="SUPFAM" id="SSF51569">
    <property type="entry name" value="Aldolase"/>
    <property type="match status" value="1"/>
</dbReference>
<feature type="binding site" evidence="5">
    <location>
        <position position="380"/>
    </location>
    <ligand>
        <name>Mn(2+)</name>
        <dbReference type="ChEBI" id="CHEBI:29035"/>
    </ligand>
</feature>
<feature type="binding site" evidence="5">
    <location>
        <position position="317"/>
    </location>
    <ligand>
        <name>phosphoenolpyruvate</name>
        <dbReference type="ChEBI" id="CHEBI:58702"/>
    </ligand>
</feature>
<dbReference type="EC" id="2.5.1.54" evidence="6"/>
<dbReference type="GO" id="GO:0003849">
    <property type="term" value="F:3-deoxy-7-phosphoheptulonate synthase activity"/>
    <property type="evidence" value="ECO:0007669"/>
    <property type="project" value="UniProtKB-EC"/>
</dbReference>
<keyword evidence="3 6" id="KW-0808">Transferase</keyword>
<proteinExistence type="inferred from homology"/>
<evidence type="ECO:0000256" key="5">
    <source>
        <dbReference type="PIRSR" id="PIRSR602480-1"/>
    </source>
</evidence>
<feature type="binding site" evidence="5">
    <location>
        <position position="422"/>
    </location>
    <ligand>
        <name>Mn(2+)</name>
        <dbReference type="ChEBI" id="CHEBI:29035"/>
    </ligand>
</feature>
<dbReference type="Proteomes" id="UP001139887">
    <property type="component" value="Unassembled WGS sequence"/>
</dbReference>
<evidence type="ECO:0000256" key="4">
    <source>
        <dbReference type="ARBA" id="ARBA00047508"/>
    </source>
</evidence>
<feature type="region of interest" description="Disordered" evidence="7">
    <location>
        <begin position="248"/>
        <end position="272"/>
    </location>
</feature>
<evidence type="ECO:0000256" key="6">
    <source>
        <dbReference type="RuleBase" id="RU363071"/>
    </source>
</evidence>
<dbReference type="OrthoDB" id="2338at2759"/>
<dbReference type="GO" id="GO:0008652">
    <property type="term" value="P:amino acid biosynthetic process"/>
    <property type="evidence" value="ECO:0007669"/>
    <property type="project" value="UniProtKB-KW"/>
</dbReference>
<evidence type="ECO:0000256" key="2">
    <source>
        <dbReference type="ARBA" id="ARBA00008911"/>
    </source>
</evidence>
<dbReference type="PANTHER" id="PTHR21337">
    <property type="entry name" value="PHOSPHO-2-DEHYDRO-3-DEOXYHEPTONATE ALDOLASE 1, 2"/>
    <property type="match status" value="1"/>
</dbReference>
<keyword evidence="5" id="KW-0104">Cadmium</keyword>
<keyword evidence="5" id="KW-0464">Manganese</keyword>
<feature type="binding site" evidence="5">
    <location>
        <position position="70"/>
    </location>
    <ligand>
        <name>Mn(2+)</name>
        <dbReference type="ChEBI" id="CHEBI:29035"/>
    </ligand>
</feature>
<dbReference type="EMBL" id="JANBUW010000119">
    <property type="protein sequence ID" value="KAJ2848931.1"/>
    <property type="molecule type" value="Genomic_DNA"/>
</dbReference>
<reference evidence="8" key="1">
    <citation type="submission" date="2022-07" db="EMBL/GenBank/DDBJ databases">
        <title>Phylogenomic reconstructions and comparative analyses of Kickxellomycotina fungi.</title>
        <authorList>
            <person name="Reynolds N.K."/>
            <person name="Stajich J.E."/>
            <person name="Barry K."/>
            <person name="Grigoriev I.V."/>
            <person name="Crous P."/>
            <person name="Smith M.E."/>
        </authorList>
    </citation>
    <scope>NUCLEOTIDE SEQUENCE</scope>
    <source>
        <strain evidence="8">NRRL 1566</strain>
    </source>
</reference>
<protein>
    <recommendedName>
        <fullName evidence="6">Phospho-2-dehydro-3-deoxyheptonate aldolase</fullName>
        <ecNumber evidence="6">2.5.1.54</ecNumber>
    </recommendedName>
</protein>
<comment type="cofactor">
    <cofactor evidence="5">
        <name>Mn(2+)</name>
        <dbReference type="ChEBI" id="CHEBI:29035"/>
    </cofactor>
    <cofactor evidence="5">
        <name>Co(2+)</name>
        <dbReference type="ChEBI" id="CHEBI:48828"/>
    </cofactor>
    <cofactor evidence="5">
        <name>Cd(2+)</name>
        <dbReference type="ChEBI" id="CHEBI:48775"/>
    </cofactor>
    <text evidence="5">Binds 1 divalent cation per subunit. The enzyme is active with manganese, cobalt or cadmium ions.</text>
</comment>
<sequence>MGQEAWTPDSWRSKPIKQDVVYDDPKELDAVVGRVANLPPLVSSPEIDQLRAKLKDVAEGRAFLLQGGDCAESFDYCNPAAIEDKLKILLQMSLVLIWGMRLPIVRIARMAGQYAKPRSSPYETVNGEKILSYRGDNVNSIDPTQRRPDPQRLLSAYFHSASTINYVRLLLASGFADIHKPEAWDLGHVRNPEIRHEYQSIVNRLTDALGFMGVIGATSTQESALNTVDLYTSHEALLLEYEQALTRPMPKPLDEPETSGRKRPYEPSTPPRKTLAPELCDWYNLSAHFIWIGDRTRQLDGAHVEYFRGVKNPVGVKVGPTMEADELVRVLDILDPDFEPGRVTLITRYGAGKIGDFLPAHIRAVQETRHKPVWCCDPCHGNTTTAPSGHKTRSFDAIIGEITASIATHRELGSRLSGVHLELTGEHVTECTGGSQELSHSDLASNYQTFCDPRLNYEQSLDIAFKIAKVYADAREAVDFS</sequence>
<comment type="catalytic activity">
    <reaction evidence="4 6">
        <text>D-erythrose 4-phosphate + phosphoenolpyruvate + H2O = 7-phospho-2-dehydro-3-deoxy-D-arabino-heptonate + phosphate</text>
        <dbReference type="Rhea" id="RHEA:14717"/>
        <dbReference type="ChEBI" id="CHEBI:15377"/>
        <dbReference type="ChEBI" id="CHEBI:16897"/>
        <dbReference type="ChEBI" id="CHEBI:43474"/>
        <dbReference type="ChEBI" id="CHEBI:58394"/>
        <dbReference type="ChEBI" id="CHEBI:58702"/>
        <dbReference type="EC" id="2.5.1.54"/>
    </reaction>
</comment>
<dbReference type="GO" id="GO:0009073">
    <property type="term" value="P:aromatic amino acid family biosynthetic process"/>
    <property type="evidence" value="ECO:0007669"/>
    <property type="project" value="UniProtKB-KW"/>
</dbReference>
<evidence type="ECO:0000313" key="9">
    <source>
        <dbReference type="Proteomes" id="UP001139887"/>
    </source>
</evidence>